<dbReference type="PANTHER" id="PTHR41283">
    <property type="entry name" value="AMINOGLYCOSIDE PHOSPHOTRANSFERASE"/>
    <property type="match status" value="1"/>
</dbReference>
<gene>
    <name evidence="2" type="ORF">IAC74_03450</name>
</gene>
<evidence type="ECO:0000313" key="3">
    <source>
        <dbReference type="Proteomes" id="UP000886743"/>
    </source>
</evidence>
<sequence length="272" mass="31106">MLLDDIVKKEPIKKGWSCDKKYCVTVSSGTKYLLRITPYDKSGTRKALFEILGQVATLGIPMCRPVEFGTCDEGVYTLYTWIAGTEAEVIIPALPKEEQYVYGIKAGEILKQIHTIPAPAAQEDWHTRFNRKTDYKIQKYKDCGIRFDGDDKVIAYLRNNRDIFKGRPQSFQHGDYHIGNMMVDEAGELVIIDFDRFDFGDPWEEFNRIVWCAQAAPPFAAGIADGYFDKRPPMQFWQCLAFYIGSNTLSSIYWGAELGESDLRVMMQQAQD</sequence>
<reference evidence="2" key="2">
    <citation type="journal article" date="2021" name="PeerJ">
        <title>Extensive microbial diversity within the chicken gut microbiome revealed by metagenomics and culture.</title>
        <authorList>
            <person name="Gilroy R."/>
            <person name="Ravi A."/>
            <person name="Getino M."/>
            <person name="Pursley I."/>
            <person name="Horton D.L."/>
            <person name="Alikhan N.F."/>
            <person name="Baker D."/>
            <person name="Gharbi K."/>
            <person name="Hall N."/>
            <person name="Watson M."/>
            <person name="Adriaenssens E.M."/>
            <person name="Foster-Nyarko E."/>
            <person name="Jarju S."/>
            <person name="Secka A."/>
            <person name="Antonio M."/>
            <person name="Oren A."/>
            <person name="Chaudhuri R.R."/>
            <person name="La Ragione R."/>
            <person name="Hildebrand F."/>
            <person name="Pallen M.J."/>
        </authorList>
    </citation>
    <scope>NUCLEOTIDE SEQUENCE</scope>
    <source>
        <strain evidence="2">4920</strain>
    </source>
</reference>
<comment type="caution">
    <text evidence="2">The sequence shown here is derived from an EMBL/GenBank/DDBJ whole genome shotgun (WGS) entry which is preliminary data.</text>
</comment>
<organism evidence="2 3">
    <name type="scientific">Candidatus Aphodoplasma excrementigallinarum</name>
    <dbReference type="NCBI Taxonomy" id="2840673"/>
    <lineage>
        <taxon>Bacteria</taxon>
        <taxon>Bacillati</taxon>
        <taxon>Bacillota</taxon>
        <taxon>Clostridia</taxon>
        <taxon>Eubacteriales</taxon>
        <taxon>Candidatus Aphodoplasma</taxon>
    </lineage>
</organism>
<evidence type="ECO:0000259" key="1">
    <source>
        <dbReference type="Pfam" id="PF01636"/>
    </source>
</evidence>
<dbReference type="PANTHER" id="PTHR41283:SF1">
    <property type="entry name" value="AMINOGLYCOSIDE PHOSPHOTRANSFERASE DOMAIN-CONTAINING PROTEIN"/>
    <property type="match status" value="1"/>
</dbReference>
<dbReference type="Proteomes" id="UP000886743">
    <property type="component" value="Unassembled WGS sequence"/>
</dbReference>
<accession>A0A9D1SZS1</accession>
<reference evidence="2" key="1">
    <citation type="submission" date="2020-10" db="EMBL/GenBank/DDBJ databases">
        <authorList>
            <person name="Gilroy R."/>
        </authorList>
    </citation>
    <scope>NUCLEOTIDE SEQUENCE</scope>
    <source>
        <strain evidence="2">4920</strain>
    </source>
</reference>
<protein>
    <submittedName>
        <fullName evidence="2">Phosphotransferase</fullName>
    </submittedName>
</protein>
<dbReference type="AlphaFoldDB" id="A0A9D1SZS1"/>
<dbReference type="InterPro" id="IPR011009">
    <property type="entry name" value="Kinase-like_dom_sf"/>
</dbReference>
<proteinExistence type="predicted"/>
<dbReference type="SUPFAM" id="SSF56112">
    <property type="entry name" value="Protein kinase-like (PK-like)"/>
    <property type="match status" value="1"/>
</dbReference>
<dbReference type="InterPro" id="IPR002575">
    <property type="entry name" value="Aminoglycoside_PTrfase"/>
</dbReference>
<dbReference type="EMBL" id="DVOF01000101">
    <property type="protein sequence ID" value="HIV02604.1"/>
    <property type="molecule type" value="Genomic_DNA"/>
</dbReference>
<feature type="domain" description="Aminoglycoside phosphotransferase" evidence="1">
    <location>
        <begin position="10"/>
        <end position="237"/>
    </location>
</feature>
<evidence type="ECO:0000313" key="2">
    <source>
        <dbReference type="EMBL" id="HIV02604.1"/>
    </source>
</evidence>
<name>A0A9D1SZS1_9FIRM</name>
<dbReference type="Gene3D" id="3.90.1200.10">
    <property type="match status" value="1"/>
</dbReference>
<feature type="non-terminal residue" evidence="2">
    <location>
        <position position="272"/>
    </location>
</feature>
<dbReference type="Pfam" id="PF01636">
    <property type="entry name" value="APH"/>
    <property type="match status" value="1"/>
</dbReference>